<feature type="compositionally biased region" description="Polar residues" evidence="5">
    <location>
        <begin position="294"/>
        <end position="308"/>
    </location>
</feature>
<dbReference type="GO" id="GO:0046872">
    <property type="term" value="F:metal ion binding"/>
    <property type="evidence" value="ECO:0007669"/>
    <property type="project" value="UniProtKB-KW"/>
</dbReference>
<protein>
    <submittedName>
        <fullName evidence="7">Protein-methionine sulfoxide oxidase MICAL3</fullName>
    </submittedName>
</protein>
<organism evidence="7">
    <name type="scientific">Schistocephalus solidus</name>
    <name type="common">Tapeworm</name>
    <dbReference type="NCBI Taxonomy" id="70667"/>
    <lineage>
        <taxon>Eukaryota</taxon>
        <taxon>Metazoa</taxon>
        <taxon>Spiralia</taxon>
        <taxon>Lophotrochozoa</taxon>
        <taxon>Platyhelminthes</taxon>
        <taxon>Cestoda</taxon>
        <taxon>Eucestoda</taxon>
        <taxon>Diphyllobothriidea</taxon>
        <taxon>Diphyllobothriidae</taxon>
        <taxon>Schistocephalus</taxon>
    </lineage>
</organism>
<evidence type="ECO:0000259" key="6">
    <source>
        <dbReference type="PROSITE" id="PS50023"/>
    </source>
</evidence>
<evidence type="ECO:0000256" key="5">
    <source>
        <dbReference type="SAM" id="MobiDB-lite"/>
    </source>
</evidence>
<dbReference type="Gene3D" id="2.10.110.10">
    <property type="entry name" value="Cysteine Rich Protein"/>
    <property type="match status" value="1"/>
</dbReference>
<evidence type="ECO:0000256" key="4">
    <source>
        <dbReference type="PROSITE-ProRule" id="PRU00125"/>
    </source>
</evidence>
<reference evidence="7" key="1">
    <citation type="submission" date="2016-01" db="EMBL/GenBank/DDBJ databases">
        <title>Reference transcriptome for the parasite Schistocephalus solidus: insights into the molecular evolution of parasitism.</title>
        <authorList>
            <person name="Hebert F.O."/>
            <person name="Grambauer S."/>
            <person name="Barber I."/>
            <person name="Landry C.R."/>
            <person name="Aubin-Horth N."/>
        </authorList>
    </citation>
    <scope>NUCLEOTIDE SEQUENCE</scope>
</reference>
<keyword evidence="3 4" id="KW-0440">LIM domain</keyword>
<dbReference type="PROSITE" id="PS50023">
    <property type="entry name" value="LIM_DOMAIN_2"/>
    <property type="match status" value="1"/>
</dbReference>
<feature type="region of interest" description="Disordered" evidence="5">
    <location>
        <begin position="1"/>
        <end position="38"/>
    </location>
</feature>
<evidence type="ECO:0000256" key="2">
    <source>
        <dbReference type="ARBA" id="ARBA00022833"/>
    </source>
</evidence>
<gene>
    <name evidence="7" type="primary">MICA3</name>
    <name evidence="7" type="ORF">TR109169</name>
</gene>
<feature type="region of interest" description="Disordered" evidence="5">
    <location>
        <begin position="214"/>
        <end position="251"/>
    </location>
</feature>
<dbReference type="InterPro" id="IPR001781">
    <property type="entry name" value="Znf_LIM"/>
</dbReference>
<feature type="region of interest" description="Disordered" evidence="5">
    <location>
        <begin position="278"/>
        <end position="400"/>
    </location>
</feature>
<evidence type="ECO:0000313" key="7">
    <source>
        <dbReference type="EMBL" id="JAP48316.1"/>
    </source>
</evidence>
<dbReference type="AlphaFoldDB" id="A0A0X3PM44"/>
<dbReference type="PROSITE" id="PS00478">
    <property type="entry name" value="LIM_DOMAIN_1"/>
    <property type="match status" value="1"/>
</dbReference>
<evidence type="ECO:0000256" key="3">
    <source>
        <dbReference type="ARBA" id="ARBA00023038"/>
    </source>
</evidence>
<feature type="compositionally biased region" description="Polar residues" evidence="5">
    <location>
        <begin position="353"/>
        <end position="364"/>
    </location>
</feature>
<dbReference type="EMBL" id="GEEE01014909">
    <property type="protein sequence ID" value="JAP48316.1"/>
    <property type="molecule type" value="Transcribed_RNA"/>
</dbReference>
<dbReference type="Pfam" id="PF00412">
    <property type="entry name" value="LIM"/>
    <property type="match status" value="1"/>
</dbReference>
<dbReference type="SMART" id="SM00132">
    <property type="entry name" value="LIM"/>
    <property type="match status" value="1"/>
</dbReference>
<accession>A0A0X3PM44</accession>
<name>A0A0X3PM44_SCHSO</name>
<keyword evidence="2 4" id="KW-0862">Zinc</keyword>
<feature type="compositionally biased region" description="Basic residues" evidence="5">
    <location>
        <begin position="278"/>
        <end position="287"/>
    </location>
</feature>
<feature type="compositionally biased region" description="Low complexity" evidence="5">
    <location>
        <begin position="326"/>
        <end position="342"/>
    </location>
</feature>
<proteinExistence type="predicted"/>
<keyword evidence="1 4" id="KW-0479">Metal-binding</keyword>
<evidence type="ECO:0000256" key="1">
    <source>
        <dbReference type="ARBA" id="ARBA00022723"/>
    </source>
</evidence>
<sequence length="488" mass="55604">MRNKNRRQRSYLGTKGYADGDFQVEKSPDSMTALPKNNVGGKARLLRSTSVSEPALCPKAERGRQSYSYADDFERSPVFSAMDFLHARGGEVSHSHKPRRGSRRRFYAPSMDRFPSARIIKSNFKVAQEMPFWRLNSKKFRRMMSAPEPKELADERLRQDQLQNLPFSQYAWKNVKYLFTQPDPEKLARKCLKHERKMRKLREKLIRKPLTEEMKPQGTPLMGKKSTTPSPPELVIPCKHDSSEGLSRNIPAIKVKDNDDVYRDGGLEVLDEHLLPKHKIKNRRSSPAHKEKNISPQSTNDSQLTSSKTFHEDEKTLCDVNSLTISNRVSPNSRNSGSSSRNSPKKMLERAHQQNVPILNNEPQKSPHKQEIAKAGKVQETSSDAGQLHPNMAKGTKATAKTLKPSGLVAERTEFLSRQIRPISACRSCERQAYTAESIEALGQIFHSSCFKCARCSTLLQRGSWNHANNKFYCNPCHRRVSLQTLRH</sequence>
<feature type="domain" description="LIM zinc-binding" evidence="6">
    <location>
        <begin position="424"/>
        <end position="484"/>
    </location>
</feature>